<feature type="region of interest" description="Disordered" evidence="3">
    <location>
        <begin position="135"/>
        <end position="159"/>
    </location>
</feature>
<dbReference type="InterPro" id="IPR004553">
    <property type="entry name" value="HMG_CoA_Rdtase_bac-typ"/>
</dbReference>
<dbReference type="InterPro" id="IPR009023">
    <property type="entry name" value="HMG_CoA_Rdtase_NAD(P)-bd_sf"/>
</dbReference>
<accession>A0A397BVQ2</accession>
<evidence type="ECO:0000256" key="3">
    <source>
        <dbReference type="SAM" id="MobiDB-lite"/>
    </source>
</evidence>
<evidence type="ECO:0000313" key="6">
    <source>
        <dbReference type="EMBL" id="RHZ07305.1"/>
    </source>
</evidence>
<dbReference type="EMBL" id="QUTE01012393">
    <property type="protein sequence ID" value="RHZ07305.1"/>
    <property type="molecule type" value="Genomic_DNA"/>
</dbReference>
<dbReference type="InterPro" id="IPR023074">
    <property type="entry name" value="HMG_CoA_Rdtase_cat_sf"/>
</dbReference>
<comment type="similarity">
    <text evidence="1">Belongs to the HMG-CoA reductase family.</text>
</comment>
<evidence type="ECO:0000256" key="4">
    <source>
        <dbReference type="SAM" id="SignalP"/>
    </source>
</evidence>
<dbReference type="PANTHER" id="PTHR10572:SF24">
    <property type="entry name" value="3-HYDROXY-3-METHYLGLUTARYL-COENZYME A REDUCTASE"/>
    <property type="match status" value="1"/>
</dbReference>
<dbReference type="VEuPathDB" id="FungiDB:H257_00453"/>
<organism evidence="5 8">
    <name type="scientific">Aphanomyces astaci</name>
    <name type="common">Crayfish plague agent</name>
    <dbReference type="NCBI Taxonomy" id="112090"/>
    <lineage>
        <taxon>Eukaryota</taxon>
        <taxon>Sar</taxon>
        <taxon>Stramenopiles</taxon>
        <taxon>Oomycota</taxon>
        <taxon>Saprolegniomycetes</taxon>
        <taxon>Saprolegniales</taxon>
        <taxon>Verrucalvaceae</taxon>
        <taxon>Aphanomyces</taxon>
    </lineage>
</organism>
<keyword evidence="4" id="KW-0732">Signal</keyword>
<evidence type="ECO:0000256" key="2">
    <source>
        <dbReference type="ARBA" id="ARBA00023002"/>
    </source>
</evidence>
<dbReference type="SUPFAM" id="SSF56542">
    <property type="entry name" value="Substrate-binding domain of HMG-CoA reductase"/>
    <property type="match status" value="1"/>
</dbReference>
<feature type="chain" id="PRO_5036074369" description="Hydroxymethylglutaryl-CoA reductase, degradative" evidence="4">
    <location>
        <begin position="21"/>
        <end position="961"/>
    </location>
</feature>
<keyword evidence="2" id="KW-0560">Oxidoreductase</keyword>
<gene>
    <name evidence="5" type="ORF">DYB25_007205</name>
    <name evidence="6" type="ORF">DYB31_000374</name>
</gene>
<feature type="signal peptide" evidence="4">
    <location>
        <begin position="1"/>
        <end position="20"/>
    </location>
</feature>
<dbReference type="CDD" id="cd00644">
    <property type="entry name" value="HMG-CoA_reductase_classII"/>
    <property type="match status" value="1"/>
</dbReference>
<evidence type="ECO:0000313" key="8">
    <source>
        <dbReference type="Proteomes" id="UP000266239"/>
    </source>
</evidence>
<evidence type="ECO:0000313" key="5">
    <source>
        <dbReference type="EMBL" id="RHY25124.1"/>
    </source>
</evidence>
<dbReference type="PANTHER" id="PTHR10572">
    <property type="entry name" value="3-HYDROXY-3-METHYLGLUTARYL-COENZYME A REDUCTASE"/>
    <property type="match status" value="1"/>
</dbReference>
<proteinExistence type="inferred from homology"/>
<name>A0A397BVQ2_APHAT</name>
<dbReference type="SUPFAM" id="SSF55035">
    <property type="entry name" value="NAD-binding domain of HMG-CoA reductase"/>
    <property type="match status" value="1"/>
</dbReference>
<dbReference type="GO" id="GO:0015936">
    <property type="term" value="P:coenzyme A metabolic process"/>
    <property type="evidence" value="ECO:0007669"/>
    <property type="project" value="InterPro"/>
</dbReference>
<dbReference type="InterPro" id="IPR002202">
    <property type="entry name" value="HMG_CoA_Rdtase"/>
</dbReference>
<reference evidence="7 8" key="1">
    <citation type="submission" date="2018-08" db="EMBL/GenBank/DDBJ databases">
        <title>Aphanomyces genome sequencing and annotation.</title>
        <authorList>
            <person name="Minardi D."/>
            <person name="Oidtmann B."/>
            <person name="Van Der Giezen M."/>
            <person name="Studholme D.J."/>
        </authorList>
    </citation>
    <scope>NUCLEOTIDE SEQUENCE [LARGE SCALE GENOMIC DNA]</scope>
    <source>
        <strain evidence="6 7">197901</strain>
        <strain evidence="5 8">Yx</strain>
    </source>
</reference>
<comment type="caution">
    <text evidence="5">The sequence shown here is derived from an EMBL/GenBank/DDBJ whole genome shotgun (WGS) entry which is preliminary data.</text>
</comment>
<dbReference type="AlphaFoldDB" id="A0A397BVQ2"/>
<evidence type="ECO:0000256" key="1">
    <source>
        <dbReference type="ARBA" id="ARBA00007661"/>
    </source>
</evidence>
<dbReference type="Proteomes" id="UP000266239">
    <property type="component" value="Unassembled WGS sequence"/>
</dbReference>
<dbReference type="Gene3D" id="3.90.770.10">
    <property type="entry name" value="3-hydroxy-3-methylglutaryl-coenzyme A Reductase, Chain A, domain 2"/>
    <property type="match status" value="2"/>
</dbReference>
<dbReference type="Pfam" id="PF00368">
    <property type="entry name" value="HMG-CoA_red"/>
    <property type="match status" value="1"/>
</dbReference>
<sequence length="961" mass="104303">MPHVYWRIQIGLHHFVTVLCVTAMGTPEHFVAVARQALADALSSLHTTTPQVSIDATAAALSDVDALVRQLRQAAAVVAQGDTIFAKSYGALKPSQLLPKDVQPEEKTPSIWSGFYNKTLRERMDVLSLMYPSAVPRRSSDAGDGQQVSPLRAPRKSSLGQIPSLSLSADEIGHLPSRTANLMIENCIGVLGIPLGLGLNFVIDGTSYSVPMAVEEPSVVAAASSAAKLVATHGGFHTATSGNVMTSQIQLLDTKDIPAAIQAIVAHREALIEYANTHLCGNMARRGGGVVHIYPRLVTDSSSLDNNDWYAAASDELRVIPSGSSPFIVVHIDVDVCEAMGANIVNTIAEGLSAQVAALTDSRAGLRILTNLCTARRARASFSIPVAAMGWKGTEGSVVAQRILEANDFAIRDPYRAVTNNKGILNGIDAAAVATGQDWRAIEASAHCFASRSGRYTSLSQYRIENDHLHGILELPLSVGSKGGALQTHPGYAATHAILGRPTAQQLSGILVSVGLAQNFAAIRALAITGINQGHMALHARNIAVAAGAPNELVTELCGTYIRSLLHWVNYIFINVETAKVYLKAHAVYLDIIQSEVQELEKKRQPSMFYVEINVPGLAKPVSVNLAFLSVRGDIPQTIVISKLKSIATQPTSMHAQLLGDKEYIQLERMFMFLATMRVVVGSETNDRTNLELQNKLLLLSILINLVAYQLMKKDKATCQAFVNKLVEHGMDVSNSSVGNVHWTEALFATQVDPVLSTGLPLLLALWQVFHYHVDQEVSNPVLQQALACEQAALLDSIANWTSPLPNPSTDASVCFVEYMETHAKRWQATMFLLVDCLALDNQSLTPARLGFVKQVGRYIEYQGTVAHDLARFERALVDPDERNVCVWFKTHVYPDSSLEEASVAFTKLSRANATAQWTALQELSHRHEGDVVHLEALQDVVKTIVLHYGDDASKARKMSF</sequence>
<dbReference type="Gene3D" id="1.10.8.660">
    <property type="match status" value="1"/>
</dbReference>
<evidence type="ECO:0000313" key="7">
    <source>
        <dbReference type="Proteomes" id="UP000266196"/>
    </source>
</evidence>
<dbReference type="Proteomes" id="UP000266196">
    <property type="component" value="Unassembled WGS sequence"/>
</dbReference>
<dbReference type="EMBL" id="QUTA01003029">
    <property type="protein sequence ID" value="RHY25124.1"/>
    <property type="molecule type" value="Genomic_DNA"/>
</dbReference>
<dbReference type="GO" id="GO:0004420">
    <property type="term" value="F:hydroxymethylglutaryl-CoA reductase (NADPH) activity"/>
    <property type="evidence" value="ECO:0007669"/>
    <property type="project" value="InterPro"/>
</dbReference>
<protein>
    <recommendedName>
        <fullName evidence="9">Hydroxymethylglutaryl-CoA reductase, degradative</fullName>
    </recommendedName>
</protein>
<dbReference type="InterPro" id="IPR009029">
    <property type="entry name" value="HMG_CoA_Rdtase_sub-bd_dom_sf"/>
</dbReference>
<evidence type="ECO:0008006" key="9">
    <source>
        <dbReference type="Google" id="ProtNLM"/>
    </source>
</evidence>
<dbReference type="PROSITE" id="PS50065">
    <property type="entry name" value="HMG_COA_REDUCTASE_4"/>
    <property type="match status" value="1"/>
</dbReference>